<proteinExistence type="predicted"/>
<sequence>MKTFALGVEFQGDAKARRVWFYLCTVTPISESSKSKTDSVEANAITLNITARPIQTGNYLTTHVISSVGDSNYGTFLDVAPVLPVIEE</sequence>
<reference evidence="1" key="1">
    <citation type="submission" date="2019-08" db="EMBL/GenBank/DDBJ databases">
        <authorList>
            <person name="Kucharzyk K."/>
            <person name="Murdoch R.W."/>
            <person name="Higgins S."/>
            <person name="Loffler F."/>
        </authorList>
    </citation>
    <scope>NUCLEOTIDE SEQUENCE</scope>
</reference>
<protein>
    <submittedName>
        <fullName evidence="1">Uncharacterized protein</fullName>
    </submittedName>
</protein>
<name>A0A645J584_9ZZZZ</name>
<comment type="caution">
    <text evidence="1">The sequence shown here is derived from an EMBL/GenBank/DDBJ whole genome shotgun (WGS) entry which is preliminary data.</text>
</comment>
<gene>
    <name evidence="1" type="ORF">SDC9_203318</name>
</gene>
<accession>A0A645J584</accession>
<organism evidence="1">
    <name type="scientific">bioreactor metagenome</name>
    <dbReference type="NCBI Taxonomy" id="1076179"/>
    <lineage>
        <taxon>unclassified sequences</taxon>
        <taxon>metagenomes</taxon>
        <taxon>ecological metagenomes</taxon>
    </lineage>
</organism>
<evidence type="ECO:0000313" key="1">
    <source>
        <dbReference type="EMBL" id="MPN55634.1"/>
    </source>
</evidence>
<dbReference type="AlphaFoldDB" id="A0A645J584"/>
<dbReference type="EMBL" id="VSSQ01125112">
    <property type="protein sequence ID" value="MPN55634.1"/>
    <property type="molecule type" value="Genomic_DNA"/>
</dbReference>